<evidence type="ECO:0000256" key="3">
    <source>
        <dbReference type="SAM" id="SignalP"/>
    </source>
</evidence>
<dbReference type="Gene3D" id="3.10.450.30">
    <property type="entry name" value="Microbial ribonucleases"/>
    <property type="match status" value="1"/>
</dbReference>
<comment type="caution">
    <text evidence="4">The sequence shown here is derived from an EMBL/GenBank/DDBJ whole genome shotgun (WGS) entry which is preliminary data.</text>
</comment>
<dbReference type="GO" id="GO:0003723">
    <property type="term" value="F:RNA binding"/>
    <property type="evidence" value="ECO:0007669"/>
    <property type="project" value="InterPro"/>
</dbReference>
<dbReference type="SUPFAM" id="SSF53933">
    <property type="entry name" value="Microbial ribonucleases"/>
    <property type="match status" value="1"/>
</dbReference>
<evidence type="ECO:0000313" key="4">
    <source>
        <dbReference type="EMBL" id="CAG8970888.1"/>
    </source>
</evidence>
<gene>
    <name evidence="4" type="ORF">HYALB_00000867</name>
</gene>
<dbReference type="EMBL" id="CAJVRM010000003">
    <property type="protein sequence ID" value="CAG8970888.1"/>
    <property type="molecule type" value="Genomic_DNA"/>
</dbReference>
<name>A0A9N9PQ36_9HELO</name>
<evidence type="ECO:0000256" key="1">
    <source>
        <dbReference type="ARBA" id="ARBA00022722"/>
    </source>
</evidence>
<dbReference type="GO" id="GO:0016787">
    <property type="term" value="F:hydrolase activity"/>
    <property type="evidence" value="ECO:0007669"/>
    <property type="project" value="UniProtKB-KW"/>
</dbReference>
<proteinExistence type="predicted"/>
<dbReference type="OrthoDB" id="4921788at2759"/>
<feature type="signal peptide" evidence="3">
    <location>
        <begin position="1"/>
        <end position="18"/>
    </location>
</feature>
<dbReference type="AlphaFoldDB" id="A0A9N9PQ36"/>
<protein>
    <recommendedName>
        <fullName evidence="6">AA1-like domain-containing protein</fullName>
    </recommendedName>
</protein>
<feature type="chain" id="PRO_5040115496" description="AA1-like domain-containing protein" evidence="3">
    <location>
        <begin position="19"/>
        <end position="156"/>
    </location>
</feature>
<evidence type="ECO:0000313" key="5">
    <source>
        <dbReference type="Proteomes" id="UP000701801"/>
    </source>
</evidence>
<reference evidence="4" key="1">
    <citation type="submission" date="2021-07" db="EMBL/GenBank/DDBJ databases">
        <authorList>
            <person name="Durling M."/>
        </authorList>
    </citation>
    <scope>NUCLEOTIDE SEQUENCE</scope>
</reference>
<accession>A0A9N9PQ36</accession>
<dbReference type="InterPro" id="IPR016191">
    <property type="entry name" value="Ribonuclease/ribotoxin"/>
</dbReference>
<keyword evidence="3" id="KW-0732">Signal</keyword>
<keyword evidence="5" id="KW-1185">Reference proteome</keyword>
<dbReference type="Proteomes" id="UP000701801">
    <property type="component" value="Unassembled WGS sequence"/>
</dbReference>
<evidence type="ECO:0000256" key="2">
    <source>
        <dbReference type="ARBA" id="ARBA00022801"/>
    </source>
</evidence>
<keyword evidence="2" id="KW-0378">Hydrolase</keyword>
<keyword evidence="1" id="KW-0540">Nuclease</keyword>
<organism evidence="4 5">
    <name type="scientific">Hymenoscyphus albidus</name>
    <dbReference type="NCBI Taxonomy" id="595503"/>
    <lineage>
        <taxon>Eukaryota</taxon>
        <taxon>Fungi</taxon>
        <taxon>Dikarya</taxon>
        <taxon>Ascomycota</taxon>
        <taxon>Pezizomycotina</taxon>
        <taxon>Leotiomycetes</taxon>
        <taxon>Helotiales</taxon>
        <taxon>Helotiaceae</taxon>
        <taxon>Hymenoscyphus</taxon>
    </lineage>
</organism>
<dbReference type="GO" id="GO:0004540">
    <property type="term" value="F:RNA nuclease activity"/>
    <property type="evidence" value="ECO:0007669"/>
    <property type="project" value="InterPro"/>
</dbReference>
<sequence>MLFKNMMVFTVLVASVLASPTPDPKRKKSKNKKKGDVIVYTCDNSVGEFDIEQEWATAAVTEGGPVEGVNVFPFIFTTTYQFPEADARCNEKDQPLLTYPVRKDGSLVLKAESADPTTPVRVAYLKLDGTTLCGVISHVNEDENGRGSGELAPCQL</sequence>
<evidence type="ECO:0008006" key="6">
    <source>
        <dbReference type="Google" id="ProtNLM"/>
    </source>
</evidence>